<dbReference type="InterPro" id="IPR012340">
    <property type="entry name" value="NA-bd_OB-fold"/>
</dbReference>
<feature type="active site" description="Nucleophile" evidence="4">
    <location>
        <position position="416"/>
    </location>
</feature>
<reference evidence="16 24" key="6">
    <citation type="submission" date="2017-12" db="EMBL/GenBank/DDBJ databases">
        <title>A pool of 800 enterococci isolated from chicken carcass rinse samples from New Zealand.</title>
        <authorList>
            <person name="Zhang J."/>
            <person name="Rogers L."/>
            <person name="Midwinter A."/>
            <person name="French N."/>
        </authorList>
    </citation>
    <scope>NUCLEOTIDE SEQUENCE [LARGE SCALE GENOMIC DNA]</scope>
    <source>
        <strain evidence="16 24">EN697</strain>
    </source>
</reference>
<evidence type="ECO:0000313" key="17">
    <source>
        <dbReference type="EMBL" id="SAM42721.1"/>
    </source>
</evidence>
<dbReference type="EMBL" id="NGLB01000001">
    <property type="protein sequence ID" value="OTO00320.1"/>
    <property type="molecule type" value="Genomic_DNA"/>
</dbReference>
<dbReference type="EMBL" id="JAMWMK010000011">
    <property type="protein sequence ID" value="MDC4248044.1"/>
    <property type="molecule type" value="Genomic_DNA"/>
</dbReference>
<evidence type="ECO:0000313" key="14">
    <source>
        <dbReference type="EMBL" id="PZM55491.1"/>
    </source>
</evidence>
<dbReference type="FunFam" id="3.40.50.150:FF:000009">
    <property type="entry name" value="23S rRNA (Uracil(1939)-C(5))-methyltransferase RlmD"/>
    <property type="match status" value="1"/>
</dbReference>
<dbReference type="Proteomes" id="UP000194737">
    <property type="component" value="Unassembled WGS sequence"/>
</dbReference>
<evidence type="ECO:0000256" key="4">
    <source>
        <dbReference type="PROSITE-ProRule" id="PRU01024"/>
    </source>
</evidence>
<dbReference type="GO" id="GO:0070041">
    <property type="term" value="F:rRNA (uridine-C5-)-methyltransferase activity"/>
    <property type="evidence" value="ECO:0007669"/>
    <property type="project" value="UniProtKB-ARBA"/>
</dbReference>
<protein>
    <submittedName>
        <fullName evidence="7">23S rRNA (Uracil(1939)-C(5))-methyltransferase RlmD</fullName>
        <ecNumber evidence="7">2.1.1.190</ecNumber>
    </submittedName>
    <submittedName>
        <fullName evidence="12 17">23S rRNA (Uracil-5-)-methyltransferase</fullName>
        <ecNumber evidence="17">2.1.1.-</ecNumber>
    </submittedName>
    <submittedName>
        <fullName evidence="8">RNA methyltransferase</fullName>
    </submittedName>
</protein>
<evidence type="ECO:0000256" key="3">
    <source>
        <dbReference type="ARBA" id="ARBA00022691"/>
    </source>
</evidence>
<dbReference type="Proteomes" id="UP001139644">
    <property type="component" value="Unassembled WGS sequence"/>
</dbReference>
<dbReference type="Proteomes" id="UP000253144">
    <property type="component" value="Unassembled WGS sequence"/>
</dbReference>
<dbReference type="EMBL" id="QHGU01000041">
    <property type="protein sequence ID" value="PZM55491.1"/>
    <property type="molecule type" value="Genomic_DNA"/>
</dbReference>
<dbReference type="Proteomes" id="UP000469871">
    <property type="component" value="Unassembled WGS sequence"/>
</dbReference>
<evidence type="ECO:0000313" key="15">
    <source>
        <dbReference type="EMBL" id="RBS25710.1"/>
    </source>
</evidence>
<comment type="caution">
    <text evidence="7">The sequence shown here is derived from an EMBL/GenBank/DDBJ whole genome shotgun (WGS) entry which is preliminary data.</text>
</comment>
<dbReference type="EMBL" id="LEQJ01000024">
    <property type="protein sequence ID" value="RBS25710.1"/>
    <property type="molecule type" value="Genomic_DNA"/>
</dbReference>
<dbReference type="SUPFAM" id="SSF50249">
    <property type="entry name" value="Nucleic acid-binding proteins"/>
    <property type="match status" value="1"/>
</dbReference>
<dbReference type="PROSITE" id="PS01230">
    <property type="entry name" value="TRMA_1"/>
    <property type="match status" value="1"/>
</dbReference>
<evidence type="ECO:0000256" key="2">
    <source>
        <dbReference type="ARBA" id="ARBA00022679"/>
    </source>
</evidence>
<dbReference type="InterPro" id="IPR002792">
    <property type="entry name" value="TRAM_dom"/>
</dbReference>
<evidence type="ECO:0000256" key="1">
    <source>
        <dbReference type="ARBA" id="ARBA00022603"/>
    </source>
</evidence>
<evidence type="ECO:0000313" key="21">
    <source>
        <dbReference type="Proteomes" id="UP000194737"/>
    </source>
</evidence>
<reference evidence="12 20" key="4">
    <citation type="submission" date="2017-02" db="EMBL/GenBank/DDBJ databases">
        <title>Clonality and virulence of isolates of VRE in Hematopoietic Stem Cell Transplanted (HSCT) patients.</title>
        <authorList>
            <person name="Marchi A.P."/>
            <person name="Martins R.C."/>
            <person name="Marie S.K."/>
            <person name="Levin A.S."/>
            <person name="Costa S.F."/>
        </authorList>
    </citation>
    <scope>NUCLEOTIDE SEQUENCE [LARGE SCALE GENOMIC DNA]</scope>
    <source>
        <strain evidence="12 20">LIM1759</strain>
    </source>
</reference>
<reference evidence="14 22" key="7">
    <citation type="submission" date="2018-05" db="EMBL/GenBank/DDBJ databases">
        <title>Vancomycin-resistant Enterococcus faecium strain from Chelyabinsk, Russia.</title>
        <authorList>
            <person name="Gostev V."/>
            <person name="Goncharov A."/>
            <person name="Kolodzhieva V."/>
            <person name="Suvorov A."/>
            <person name="Sidorenko S."/>
            <person name="Zueva L."/>
        </authorList>
    </citation>
    <scope>NUCLEOTIDE SEQUENCE [LARGE SCALE GENOMIC DNA]</scope>
    <source>
        <strain evidence="14 22">20</strain>
    </source>
</reference>
<evidence type="ECO:0000313" key="16">
    <source>
        <dbReference type="EMBL" id="RXU89445.1"/>
    </source>
</evidence>
<accession>A0A133CIB7</accession>
<dbReference type="Proteomes" id="UP000070452">
    <property type="component" value="Unassembled WGS sequence"/>
</dbReference>
<dbReference type="InterPro" id="IPR010280">
    <property type="entry name" value="U5_MeTrfase_fam"/>
</dbReference>
<feature type="binding site" evidence="4">
    <location>
        <position position="389"/>
    </location>
    <ligand>
        <name>S-adenosyl-L-methionine</name>
        <dbReference type="ChEBI" id="CHEBI:59789"/>
    </ligand>
</feature>
<dbReference type="SUPFAM" id="SSF53335">
    <property type="entry name" value="S-adenosyl-L-methionine-dependent methyltransferases"/>
    <property type="match status" value="1"/>
</dbReference>
<feature type="binding site" evidence="4">
    <location>
        <position position="341"/>
    </location>
    <ligand>
        <name>S-adenosyl-L-methionine</name>
        <dbReference type="ChEBI" id="CHEBI:59789"/>
    </ligand>
</feature>
<evidence type="ECO:0000313" key="13">
    <source>
        <dbReference type="EMBL" id="OTO00320.1"/>
    </source>
</evidence>
<organism evidence="7 25">
    <name type="scientific">Enterococcus faecium</name>
    <name type="common">Streptococcus faecium</name>
    <dbReference type="NCBI Taxonomy" id="1352"/>
    <lineage>
        <taxon>Bacteria</taxon>
        <taxon>Bacillati</taxon>
        <taxon>Bacillota</taxon>
        <taxon>Bacilli</taxon>
        <taxon>Lactobacillales</taxon>
        <taxon>Enterococcaceae</taxon>
        <taxon>Enterococcus</taxon>
    </lineage>
</organism>
<dbReference type="InterPro" id="IPR029063">
    <property type="entry name" value="SAM-dependent_MTases_sf"/>
</dbReference>
<dbReference type="EMBL" id="PJVH01000014">
    <property type="protein sequence ID" value="RXU89445.1"/>
    <property type="molecule type" value="Genomic_DNA"/>
</dbReference>
<evidence type="ECO:0000313" key="19">
    <source>
        <dbReference type="Proteomes" id="UP000183509"/>
    </source>
</evidence>
<dbReference type="GO" id="GO:0070475">
    <property type="term" value="P:rRNA base methylation"/>
    <property type="evidence" value="ECO:0007669"/>
    <property type="project" value="TreeGrafter"/>
</dbReference>
<dbReference type="EMBL" id="JARPTX010000008">
    <property type="protein sequence ID" value="MDT2369264.1"/>
    <property type="molecule type" value="Genomic_DNA"/>
</dbReference>
<reference evidence="17 19" key="3">
    <citation type="submission" date="2016-04" db="EMBL/GenBank/DDBJ databases">
        <authorList>
            <person name="Millard A."/>
        </authorList>
    </citation>
    <scope>NUCLEOTIDE SEQUENCE [LARGE SCALE GENOMIC DNA]</scope>
    <source>
        <strain evidence="17">Isolate 22</strain>
    </source>
</reference>
<dbReference type="InterPro" id="IPR030390">
    <property type="entry name" value="MeTrfase_TrmA_AS"/>
</dbReference>
<dbReference type="OMA" id="SCQWLEK"/>
<dbReference type="FunFam" id="2.40.50.1070:FF:000003">
    <property type="entry name" value="23S rRNA (Uracil-5-)-methyltransferase RumA"/>
    <property type="match status" value="1"/>
</dbReference>
<reference evidence="13 21" key="5">
    <citation type="submission" date="2017-05" db="EMBL/GenBank/DDBJ databases">
        <title>The Genome Sequence of Enterococcus faecium 6F2_DIV0138.</title>
        <authorList>
            <consortium name="The Broad Institute Genomics Platform"/>
            <consortium name="The Broad Institute Genomic Center for Infectious Diseases"/>
            <person name="Earl A."/>
            <person name="Manson A."/>
            <person name="Schwartman J."/>
            <person name="Gilmore M."/>
            <person name="Abouelleil A."/>
            <person name="Cao P."/>
            <person name="Chapman S."/>
            <person name="Cusick C."/>
            <person name="Shea T."/>
            <person name="Young S."/>
            <person name="Neafsey D."/>
            <person name="Nusbaum C."/>
            <person name="Birren B."/>
        </authorList>
    </citation>
    <scope>NUCLEOTIDE SEQUENCE [LARGE SCALE GENOMIC DNA]</scope>
    <source>
        <strain evidence="13 21">6F2_DIV0138</strain>
    </source>
</reference>
<evidence type="ECO:0000313" key="7">
    <source>
        <dbReference type="EMBL" id="KAB7576699.1"/>
    </source>
</evidence>
<evidence type="ECO:0000256" key="5">
    <source>
        <dbReference type="PROSITE-ProRule" id="PRU10015"/>
    </source>
</evidence>
<dbReference type="Gene3D" id="2.40.50.140">
    <property type="entry name" value="Nucleic acid-binding proteins"/>
    <property type="match status" value="1"/>
</dbReference>
<evidence type="ECO:0000313" key="24">
    <source>
        <dbReference type="Proteomes" id="UP000289562"/>
    </source>
</evidence>
<evidence type="ECO:0000313" key="8">
    <source>
        <dbReference type="EMBL" id="KWX16775.1"/>
    </source>
</evidence>
<dbReference type="AlphaFoldDB" id="A0A133CIB7"/>
<proteinExistence type="inferred from homology"/>
<dbReference type="EMBL" id="JAIFOC010000003">
    <property type="protein sequence ID" value="MBX4221369.1"/>
    <property type="molecule type" value="Genomic_DNA"/>
</dbReference>
<dbReference type="PANTHER" id="PTHR11061">
    <property type="entry name" value="RNA M5U METHYLTRANSFERASE"/>
    <property type="match status" value="1"/>
</dbReference>
<evidence type="ECO:0000313" key="25">
    <source>
        <dbReference type="Proteomes" id="UP000469871"/>
    </source>
</evidence>
<keyword evidence="3 4" id="KW-0949">S-adenosyl-L-methionine</keyword>
<dbReference type="PROSITE" id="PS50926">
    <property type="entry name" value="TRAM"/>
    <property type="match status" value="1"/>
</dbReference>
<dbReference type="Gene3D" id="3.40.50.150">
    <property type="entry name" value="Vaccinia Virus protein VP39"/>
    <property type="match status" value="1"/>
</dbReference>
<dbReference type="Pfam" id="PF01938">
    <property type="entry name" value="TRAM"/>
    <property type="match status" value="1"/>
</dbReference>
<dbReference type="Proteomes" id="UP000289562">
    <property type="component" value="Unassembled WGS sequence"/>
</dbReference>
<dbReference type="Proteomes" id="UP000249070">
    <property type="component" value="Unassembled WGS sequence"/>
</dbReference>
<feature type="binding site" evidence="4">
    <location>
        <position position="291"/>
    </location>
    <ligand>
        <name>S-adenosyl-L-methionine</name>
        <dbReference type="ChEBI" id="CHEBI:59789"/>
    </ligand>
</feature>
<evidence type="ECO:0000313" key="12">
    <source>
        <dbReference type="EMBL" id="OOL80185.1"/>
    </source>
</evidence>
<comment type="similarity">
    <text evidence="4">Belongs to the class I-like SAM-binding methyltransferase superfamily. RNA M5U methyltransferase family.</text>
</comment>
<keyword evidence="2 4" id="KW-0808">Transferase</keyword>
<dbReference type="CDD" id="cd02440">
    <property type="entry name" value="AdoMet_MTases"/>
    <property type="match status" value="1"/>
</dbReference>
<evidence type="ECO:0000259" key="6">
    <source>
        <dbReference type="PROSITE" id="PS50926"/>
    </source>
</evidence>
<evidence type="ECO:0000313" key="22">
    <source>
        <dbReference type="Proteomes" id="UP000249070"/>
    </source>
</evidence>
<gene>
    <name evidence="7" type="primary">rlmD</name>
    <name evidence="13" type="ORF">A5804_001828</name>
    <name evidence="8" type="ORF">AWT83_14865</name>
    <name evidence="12" type="ORF">B1P95_12375</name>
    <name evidence="16" type="ORF">CYQ77_05795</name>
    <name evidence="14" type="ORF">DKP91_09185</name>
    <name evidence="17" type="ORF">DTPHA_601119</name>
    <name evidence="15" type="ORF">EB12_02829</name>
    <name evidence="7" type="ORF">GBM73_04950</name>
    <name evidence="9" type="ORF">KYX88_00645</name>
    <name evidence="10" type="ORF">M3X98_08240</name>
    <name evidence="11" type="ORF">P6Z85_03550</name>
</gene>
<dbReference type="EMBL" id="LRHK01000005">
    <property type="protein sequence ID" value="KWX16775.1"/>
    <property type="molecule type" value="Genomic_DNA"/>
</dbReference>
<name>A0A133CIB7_ENTFC</name>
<feature type="binding site" evidence="4">
    <location>
        <position position="320"/>
    </location>
    <ligand>
        <name>S-adenosyl-L-methionine</name>
        <dbReference type="ChEBI" id="CHEBI:59789"/>
    </ligand>
</feature>
<sequence>MAETIVKTGQTVPLKIKRLGINGEGIGYFKRLIIFVPYALPKEEVLVKITKATPRYAEGELIKVKKTSKDRVVAPCPVYYECGGCQLQHLAYQAQLDFKKDLLLQALEKFKPAGFRSYQLLPTIGMDEPWHYRNKAQFQLRKNKQTQKIEAGLYEANSHQLVPITDCLVQEPRTQKVMNTVVQLLNKFDAPIYDERTNSGIFRTIMVRIGVKTGELQVVFITRSKKFPQKNAMIREINERLPEVVSIMQNVQAQKTSLVMGDETIHLWGKEAIEEQINEVTFDLSPRAFFQLNPQQTELLYGEGIKALDVQPNETIVDAYCGVGTIGLSVAKQAKEVRGMDTVPQAIADAKKNAERLGYHNTRYEVGTAEQVLPKWLNEGFQPDGIIVDPPRTGLDNALIQSLLKYPPKKLVYISCNVSTLARDLVNLSKKFKIEYLQSVDMFPQTARCEVVVKMTRLAD</sequence>
<dbReference type="PATRIC" id="fig|1352.1358.peg.2223"/>
<dbReference type="EC" id="2.1.1.190" evidence="7"/>
<dbReference type="EC" id="2.1.1.-" evidence="17"/>
<evidence type="ECO:0000313" key="10">
    <source>
        <dbReference type="EMBL" id="MDC4248044.1"/>
    </source>
</evidence>
<evidence type="ECO:0000313" key="9">
    <source>
        <dbReference type="EMBL" id="MBX4221369.1"/>
    </source>
</evidence>
<reference evidence="9" key="9">
    <citation type="journal article" date="2022" name="J. Anim. Sci.">
        <title>Whole genome sequence analyses-based assessment of virulence potential and antimicrobial susceptibilities and resistance of Enterococcus faecium strains isolated from commercial swine and cattle probiotic products.</title>
        <authorList>
            <person name="Shridhar P.B."/>
            <person name="Amachawadi R.G."/>
            <person name="Tokach M."/>
            <person name="Patel I."/>
            <person name="Gangiredla J."/>
            <person name="Mammel M."/>
            <person name="Nagaraja T.G."/>
        </authorList>
    </citation>
    <scope>NUCLEOTIDE SEQUENCE</scope>
    <source>
        <strain evidence="9">EF215</strain>
    </source>
</reference>
<dbReference type="NCBIfam" id="TIGR00479">
    <property type="entry name" value="rumA"/>
    <property type="match status" value="1"/>
</dbReference>
<evidence type="ECO:0000313" key="23">
    <source>
        <dbReference type="Proteomes" id="UP000253144"/>
    </source>
</evidence>
<reference evidence="11" key="11">
    <citation type="submission" date="2023-03" db="EMBL/GenBank/DDBJ databases">
        <authorList>
            <person name="Shen W."/>
            <person name="Cai J."/>
        </authorList>
    </citation>
    <scope>NUCLEOTIDE SEQUENCE</scope>
    <source>
        <strain evidence="11">B1010-2</strain>
    </source>
</reference>
<dbReference type="Proteomes" id="UP000191171">
    <property type="component" value="Unassembled WGS sequence"/>
</dbReference>
<dbReference type="Gene3D" id="2.40.50.1070">
    <property type="match status" value="1"/>
</dbReference>
<dbReference type="Proteomes" id="UP000183509">
    <property type="component" value="Unassembled WGS sequence"/>
</dbReference>
<dbReference type="PANTHER" id="PTHR11061:SF45">
    <property type="match status" value="1"/>
</dbReference>
<keyword evidence="1 4" id="KW-0489">Methyltransferase</keyword>
<feature type="domain" description="TRAM" evidence="6">
    <location>
        <begin position="5"/>
        <end position="63"/>
    </location>
</feature>
<dbReference type="Proteomes" id="UP001141166">
    <property type="component" value="Unassembled WGS sequence"/>
</dbReference>
<dbReference type="PROSITE" id="PS51687">
    <property type="entry name" value="SAM_MT_RNA_M5U"/>
    <property type="match status" value="1"/>
</dbReference>
<reference evidence="10" key="10">
    <citation type="submission" date="2022-05" db="EMBL/GenBank/DDBJ databases">
        <title>Draft genome sequences of Clostridium perfringens strains isolated from Peru.</title>
        <authorList>
            <person name="Hurtado R."/>
            <person name="Lima L."/>
            <person name="Sousa T."/>
            <person name="Jaiswal A.K."/>
            <person name="Tiwari S."/>
            <person name="Maturrano L."/>
            <person name="Brenig B."/>
            <person name="Azevedo V."/>
        </authorList>
    </citation>
    <scope>NUCLEOTIDE SEQUENCE</scope>
    <source>
        <strain evidence="10">CP4</strain>
    </source>
</reference>
<reference evidence="8 18" key="2">
    <citation type="submission" date="2016-01" db="EMBL/GenBank/DDBJ databases">
        <title>Molecular Mechanisms for transfer of large genomic segments between Enterococcus faecium strains.</title>
        <authorList>
            <person name="Garcia-Solache M.A."/>
            <person name="Lebreton F."/>
            <person name="Mclaughlin R.E."/>
            <person name="Whiteaker J.D."/>
            <person name="Gilmore M.S."/>
            <person name="Rice L.B."/>
        </authorList>
    </citation>
    <scope>NUCLEOTIDE SEQUENCE [LARGE SCALE GENOMIC DNA]</scope>
    <source>
        <strain evidence="8 18">D344RRF x C68</strain>
    </source>
</reference>
<dbReference type="FunFam" id="2.40.50.140:FF:000097">
    <property type="entry name" value="23S rRNA (uracil(1939)-C(5))-methyltransferase RlmD"/>
    <property type="match status" value="1"/>
</dbReference>
<dbReference type="EMBL" id="WEFP01000001">
    <property type="protein sequence ID" value="KAB7576699.1"/>
    <property type="molecule type" value="Genomic_DNA"/>
</dbReference>
<dbReference type="EMBL" id="FKLM01000013">
    <property type="protein sequence ID" value="SAM42721.1"/>
    <property type="molecule type" value="Genomic_DNA"/>
</dbReference>
<evidence type="ECO:0000313" key="18">
    <source>
        <dbReference type="Proteomes" id="UP000070452"/>
    </source>
</evidence>
<dbReference type="Proteomes" id="UP001260956">
    <property type="component" value="Unassembled WGS sequence"/>
</dbReference>
<dbReference type="Pfam" id="PF05958">
    <property type="entry name" value="tRNA_U5-meth_tr"/>
    <property type="match status" value="1"/>
</dbReference>
<evidence type="ECO:0000313" key="11">
    <source>
        <dbReference type="EMBL" id="MDT2369264.1"/>
    </source>
</evidence>
<feature type="active site" evidence="5">
    <location>
        <position position="416"/>
    </location>
</feature>
<reference evidence="15 23" key="1">
    <citation type="submission" date="2015-06" db="EMBL/GenBank/DDBJ databases">
        <title>The Genome Sequence of Enterococcus faecium 131EA1.</title>
        <authorList>
            <consortium name="The Broad Institute Genomics Platform"/>
            <consortium name="The Broad Institute Genome Sequencing Center for Infectious Disease"/>
            <person name="Earl A.M."/>
            <person name="Van Tyne D."/>
            <person name="Lebreton F."/>
            <person name="Saavedra J.T."/>
            <person name="Gilmore M.S."/>
            <person name="Manson Mcguire A."/>
            <person name="Clock S."/>
            <person name="Crupain M."/>
            <person name="Rangan U."/>
            <person name="Young S."/>
            <person name="Abouelleil A."/>
            <person name="Cao P."/>
            <person name="Chapman S.B."/>
            <person name="Griggs A."/>
            <person name="Priest M."/>
            <person name="Shea T."/>
            <person name="Wortman J."/>
            <person name="Nusbaum C."/>
            <person name="Birren B."/>
        </authorList>
    </citation>
    <scope>NUCLEOTIDE SEQUENCE [LARGE SCALE GENOMIC DNA]</scope>
    <source>
        <strain evidence="15 23">131EA1</strain>
    </source>
</reference>
<dbReference type="RefSeq" id="WP_002295399.1">
    <property type="nucleotide sequence ID" value="NZ_AP026566.1"/>
</dbReference>
<dbReference type="EMBL" id="MVGJ01000081">
    <property type="protein sequence ID" value="OOL80185.1"/>
    <property type="molecule type" value="Genomic_DNA"/>
</dbReference>
<reference evidence="7 25" key="8">
    <citation type="submission" date="2019-10" db="EMBL/GenBank/DDBJ databases">
        <title>Evolutionary dynamics of vancomycin-resistant Enterococcus faecium during gastrointestinal tract colonization and bloodstream infection in immunocompromised pediatric patients.</title>
        <authorList>
            <person name="Chilambi G.S."/>
            <person name="Nordstrom H.R."/>
            <person name="Evans D.R."/>
            <person name="Ferrolino J."/>
            <person name="Hayden R.T."/>
            <person name="Maron G.M."/>
            <person name="Vo A.N."/>
            <person name="Gilmore M.S."/>
            <person name="Wolf J."/>
            <person name="Rosch J.W."/>
            <person name="Van Tyne D."/>
        </authorList>
    </citation>
    <scope>NUCLEOTIDE SEQUENCE [LARGE SCALE GENOMIC DNA]</scope>
    <source>
        <strain evidence="7 25">VRECG27</strain>
    </source>
</reference>
<evidence type="ECO:0000313" key="20">
    <source>
        <dbReference type="Proteomes" id="UP000191171"/>
    </source>
</evidence>